<evidence type="ECO:0000256" key="1">
    <source>
        <dbReference type="SAM" id="MobiDB-lite"/>
    </source>
</evidence>
<sequence length="312" mass="34723">MTPTWNQALVRIASAKDPTTLPTDDRVLFYDDLTITIYDKFAKAQYHFLVLPRIPFRPSLSASASIPQQGAPTLSASNGKLNFGATSSNNVPASHMKSISSVLASPYAGQVLEALRTASERVVQHIRDDMKQNYDVAWDVERAFHSVPSMEHLHLHVVSMDLVSDRLKHKKHYLSFHPSVGFALRLDKVQDMVREGKKTLPKSEGTYERLLRGPLESHHTCQVFRFFPELKAHLDMYWRQKILPTGVQPEALQETAKTYGKRDASDLAGGAASASDKGTAQRPLQSRKVELANTAAEDSTGSDDEEVSLPTR</sequence>
<dbReference type="SUPFAM" id="SSF54197">
    <property type="entry name" value="HIT-like"/>
    <property type="match status" value="2"/>
</dbReference>
<dbReference type="Gene3D" id="3.30.428.10">
    <property type="entry name" value="HIT-like"/>
    <property type="match status" value="1"/>
</dbReference>
<feature type="region of interest" description="Disordered" evidence="1">
    <location>
        <begin position="254"/>
        <end position="312"/>
    </location>
</feature>
<dbReference type="RefSeq" id="XP_012187125.1">
    <property type="nucleotide sequence ID" value="XM_012331735.1"/>
</dbReference>
<dbReference type="AlphaFoldDB" id="R9NXS3"/>
<reference evidence="4" key="1">
    <citation type="journal article" date="2013" name="Genome Announc.">
        <title>Draft genome sequence of the basidiomycetous yeast-like fungus Pseudozyma hubeiensis SY62, which produces an abundant amount of the biosurfactant mannosylerythritol lipids.</title>
        <authorList>
            <person name="Konishi M."/>
            <person name="Hatada Y."/>
            <person name="Horiuchi J."/>
        </authorList>
    </citation>
    <scope>NUCLEOTIDE SEQUENCE [LARGE SCALE GENOMIC DNA]</scope>
    <source>
        <strain evidence="4">SY62</strain>
    </source>
</reference>
<feature type="compositionally biased region" description="Low complexity" evidence="1">
    <location>
        <begin position="266"/>
        <end position="280"/>
    </location>
</feature>
<dbReference type="GO" id="GO:0000012">
    <property type="term" value="P:single strand break repair"/>
    <property type="evidence" value="ECO:0007669"/>
    <property type="project" value="TreeGrafter"/>
</dbReference>
<keyword evidence="4" id="KW-1185">Reference proteome</keyword>
<dbReference type="GO" id="GO:0003697">
    <property type="term" value="F:single-stranded DNA binding"/>
    <property type="evidence" value="ECO:0007669"/>
    <property type="project" value="TreeGrafter"/>
</dbReference>
<dbReference type="InterPro" id="IPR032566">
    <property type="entry name" value="Znf-C2HE"/>
</dbReference>
<dbReference type="GO" id="GO:1990165">
    <property type="term" value="F:single-strand break-containing DNA binding"/>
    <property type="evidence" value="ECO:0007669"/>
    <property type="project" value="TreeGrafter"/>
</dbReference>
<dbReference type="GO" id="GO:0003725">
    <property type="term" value="F:double-stranded RNA binding"/>
    <property type="evidence" value="ECO:0007669"/>
    <property type="project" value="TreeGrafter"/>
</dbReference>
<accession>R9NXS3</accession>
<proteinExistence type="predicted"/>
<dbReference type="GeneID" id="24106404"/>
<dbReference type="Pfam" id="PF11969">
    <property type="entry name" value="DcpS_C"/>
    <property type="match status" value="1"/>
</dbReference>
<dbReference type="Proteomes" id="UP000014071">
    <property type="component" value="Unassembled WGS sequence"/>
</dbReference>
<dbReference type="OrthoDB" id="3512845at2759"/>
<dbReference type="Pfam" id="PF16278">
    <property type="entry name" value="zf-C2HE"/>
    <property type="match status" value="1"/>
</dbReference>
<evidence type="ECO:0000313" key="4">
    <source>
        <dbReference type="Proteomes" id="UP000014071"/>
    </source>
</evidence>
<dbReference type="InterPro" id="IPR036265">
    <property type="entry name" value="HIT-like_sf"/>
</dbReference>
<dbReference type="PANTHER" id="PTHR12486:SF4">
    <property type="entry name" value="APRATAXIN"/>
    <property type="match status" value="1"/>
</dbReference>
<dbReference type="EMBL" id="DF238776">
    <property type="protein sequence ID" value="GAC93538.1"/>
    <property type="molecule type" value="Genomic_DNA"/>
</dbReference>
<name>R9NXS3_PSEHS</name>
<evidence type="ECO:0000313" key="3">
    <source>
        <dbReference type="EMBL" id="GAC93538.1"/>
    </source>
</evidence>
<organism evidence="3 4">
    <name type="scientific">Pseudozyma hubeiensis (strain SY62)</name>
    <name type="common">Yeast</name>
    <dbReference type="NCBI Taxonomy" id="1305764"/>
    <lineage>
        <taxon>Eukaryota</taxon>
        <taxon>Fungi</taxon>
        <taxon>Dikarya</taxon>
        <taxon>Basidiomycota</taxon>
        <taxon>Ustilaginomycotina</taxon>
        <taxon>Ustilaginomycetes</taxon>
        <taxon>Ustilaginales</taxon>
        <taxon>Ustilaginaceae</taxon>
        <taxon>Pseudozyma</taxon>
    </lineage>
</organism>
<evidence type="ECO:0000259" key="2">
    <source>
        <dbReference type="Pfam" id="PF16278"/>
    </source>
</evidence>
<dbReference type="GO" id="GO:0005634">
    <property type="term" value="C:nucleus"/>
    <property type="evidence" value="ECO:0007669"/>
    <property type="project" value="TreeGrafter"/>
</dbReference>
<protein>
    <recommendedName>
        <fullName evidence="2">Aprataxin C2HE/C2H2/C2HC zinc finger domain-containing protein</fullName>
    </recommendedName>
</protein>
<dbReference type="GO" id="GO:0033699">
    <property type="term" value="F:DNA 5'-adenosine monophosphate hydrolase activity"/>
    <property type="evidence" value="ECO:0007669"/>
    <property type="project" value="TreeGrafter"/>
</dbReference>
<feature type="compositionally biased region" description="Acidic residues" evidence="1">
    <location>
        <begin position="300"/>
        <end position="312"/>
    </location>
</feature>
<feature type="domain" description="Aprataxin C2HE/C2H2/C2HC zinc finger" evidence="2">
    <location>
        <begin position="180"/>
        <end position="240"/>
    </location>
</feature>
<gene>
    <name evidence="3" type="ORF">PHSY_001103</name>
</gene>
<dbReference type="eggNOG" id="KOG0562">
    <property type="taxonomic scope" value="Eukaryota"/>
</dbReference>
<dbReference type="STRING" id="1305764.R9NXS3"/>
<dbReference type="PANTHER" id="PTHR12486">
    <property type="entry name" value="APRATAXIN-RELATED"/>
    <property type="match status" value="1"/>
</dbReference>
<dbReference type="HOGENOM" id="CLU_066882_1_1_1"/>
<dbReference type="GO" id="GO:0030983">
    <property type="term" value="F:mismatched DNA binding"/>
    <property type="evidence" value="ECO:0007669"/>
    <property type="project" value="TreeGrafter"/>
</dbReference>